<feature type="compositionally biased region" description="Acidic residues" evidence="1">
    <location>
        <begin position="20"/>
        <end position="29"/>
    </location>
</feature>
<protein>
    <submittedName>
        <fullName evidence="3">Uncharacterized protein</fullName>
    </submittedName>
</protein>
<proteinExistence type="predicted"/>
<evidence type="ECO:0000313" key="5">
    <source>
        <dbReference type="EMBL" id="CAF4749828.1"/>
    </source>
</evidence>
<dbReference type="EMBL" id="CAJOBH010066666">
    <property type="protein sequence ID" value="CAF4451522.1"/>
    <property type="molecule type" value="Genomic_DNA"/>
</dbReference>
<feature type="non-terminal residue" evidence="3">
    <location>
        <position position="61"/>
    </location>
</feature>
<dbReference type="AlphaFoldDB" id="A0A8S2Z533"/>
<evidence type="ECO:0000313" key="3">
    <source>
        <dbReference type="EMBL" id="CAF4606792.1"/>
    </source>
</evidence>
<gene>
    <name evidence="2" type="ORF">BYL167_LOCUS33779</name>
    <name evidence="3" type="ORF">BYL167_LOCUS40371</name>
    <name evidence="6" type="ORF">GIL414_LOCUS57433</name>
    <name evidence="4" type="ORF">SMN809_LOCUS42761</name>
    <name evidence="5" type="ORF">SMN809_LOCUS45080</name>
</gene>
<dbReference type="Proteomes" id="UP000681967">
    <property type="component" value="Unassembled WGS sequence"/>
</dbReference>
<feature type="region of interest" description="Disordered" evidence="1">
    <location>
        <begin position="1"/>
        <end position="38"/>
    </location>
</feature>
<dbReference type="Proteomes" id="UP000681720">
    <property type="component" value="Unassembled WGS sequence"/>
</dbReference>
<evidence type="ECO:0000313" key="4">
    <source>
        <dbReference type="EMBL" id="CAF4693432.1"/>
    </source>
</evidence>
<dbReference type="EMBL" id="CAJOBI010124227">
    <property type="protein sequence ID" value="CAF4693432.1"/>
    <property type="molecule type" value="Genomic_DNA"/>
</dbReference>
<evidence type="ECO:0000313" key="6">
    <source>
        <dbReference type="EMBL" id="CAF5004168.1"/>
    </source>
</evidence>
<comment type="caution">
    <text evidence="3">The sequence shown here is derived from an EMBL/GenBank/DDBJ whole genome shotgun (WGS) entry which is preliminary data.</text>
</comment>
<dbReference type="EMBL" id="CAJOBH010099676">
    <property type="protein sequence ID" value="CAF4606792.1"/>
    <property type="molecule type" value="Genomic_DNA"/>
</dbReference>
<accession>A0A8S2Z533</accession>
<evidence type="ECO:0000256" key="1">
    <source>
        <dbReference type="SAM" id="MobiDB-lite"/>
    </source>
</evidence>
<feature type="compositionally biased region" description="Polar residues" evidence="1">
    <location>
        <begin position="1"/>
        <end position="11"/>
    </location>
</feature>
<name>A0A8S2Z533_9BILA</name>
<reference evidence="3" key="1">
    <citation type="submission" date="2021-02" db="EMBL/GenBank/DDBJ databases">
        <authorList>
            <person name="Nowell W R."/>
        </authorList>
    </citation>
    <scope>NUCLEOTIDE SEQUENCE</scope>
</reference>
<sequence length="61" mass="6800">MEENTNLIDSKSLSDIHDDNDNDDDDDENNNLSNDQQVGGIIGSAILDLAKRVFRRPTAVR</sequence>
<dbReference type="Proteomes" id="UP000676336">
    <property type="component" value="Unassembled WGS sequence"/>
</dbReference>
<dbReference type="EMBL" id="CAJOBI010136883">
    <property type="protein sequence ID" value="CAF4749828.1"/>
    <property type="molecule type" value="Genomic_DNA"/>
</dbReference>
<evidence type="ECO:0000313" key="7">
    <source>
        <dbReference type="Proteomes" id="UP000681967"/>
    </source>
</evidence>
<dbReference type="EMBL" id="CAJOBJ010208508">
    <property type="protein sequence ID" value="CAF5004168.1"/>
    <property type="molecule type" value="Genomic_DNA"/>
</dbReference>
<evidence type="ECO:0000313" key="2">
    <source>
        <dbReference type="EMBL" id="CAF4451522.1"/>
    </source>
</evidence>
<organism evidence="3 7">
    <name type="scientific">Rotaria magnacalcarata</name>
    <dbReference type="NCBI Taxonomy" id="392030"/>
    <lineage>
        <taxon>Eukaryota</taxon>
        <taxon>Metazoa</taxon>
        <taxon>Spiralia</taxon>
        <taxon>Gnathifera</taxon>
        <taxon>Rotifera</taxon>
        <taxon>Eurotatoria</taxon>
        <taxon>Bdelloidea</taxon>
        <taxon>Philodinida</taxon>
        <taxon>Philodinidae</taxon>
        <taxon>Rotaria</taxon>
    </lineage>
</organism>